<dbReference type="Proteomes" id="UP000239089">
    <property type="component" value="Unassembled WGS sequence"/>
</dbReference>
<protein>
    <submittedName>
        <fullName evidence="2">Phasin</fullName>
    </submittedName>
</protein>
<evidence type="ECO:0000313" key="2">
    <source>
        <dbReference type="EMBL" id="PPQ31176.1"/>
    </source>
</evidence>
<evidence type="ECO:0000313" key="3">
    <source>
        <dbReference type="Proteomes" id="UP000239089"/>
    </source>
</evidence>
<accession>A0A2S6N981</accession>
<dbReference type="InterPro" id="IPR018968">
    <property type="entry name" value="Phasin"/>
</dbReference>
<dbReference type="Pfam" id="PF09361">
    <property type="entry name" value="Phasin_2"/>
    <property type="match status" value="1"/>
</dbReference>
<feature type="domain" description="Phasin" evidence="1">
    <location>
        <begin position="7"/>
        <end position="103"/>
    </location>
</feature>
<organism evidence="2 3">
    <name type="scientific">Rhodoblastus sphagnicola</name>
    <dbReference type="NCBI Taxonomy" id="333368"/>
    <lineage>
        <taxon>Bacteria</taxon>
        <taxon>Pseudomonadati</taxon>
        <taxon>Pseudomonadota</taxon>
        <taxon>Alphaproteobacteria</taxon>
        <taxon>Hyphomicrobiales</taxon>
        <taxon>Rhodoblastaceae</taxon>
        <taxon>Rhodoblastus</taxon>
    </lineage>
</organism>
<dbReference type="AlphaFoldDB" id="A0A2S6N981"/>
<gene>
    <name evidence="2" type="ORF">CCR94_09865</name>
</gene>
<evidence type="ECO:0000259" key="1">
    <source>
        <dbReference type="Pfam" id="PF09361"/>
    </source>
</evidence>
<comment type="caution">
    <text evidence="2">The sequence shown here is derived from an EMBL/GenBank/DDBJ whole genome shotgun (WGS) entry which is preliminary data.</text>
</comment>
<proteinExistence type="predicted"/>
<name>A0A2S6N981_9HYPH</name>
<sequence length="115" mass="12497">MAINFEDYQKTSKEQLEALQASAVEVSKQIQAIAAENTEFAKKTLEHGSAFVEKLLGVTKFEDALALQQDYAKASYEGFVAQATKLGELYANVAKEAYKPIEGAISKVQSTVSTS</sequence>
<dbReference type="EMBL" id="NHSJ01000063">
    <property type="protein sequence ID" value="PPQ31176.1"/>
    <property type="molecule type" value="Genomic_DNA"/>
</dbReference>
<keyword evidence="3" id="KW-1185">Reference proteome</keyword>
<reference evidence="2 3" key="1">
    <citation type="journal article" date="2018" name="Arch. Microbiol.">
        <title>New insights into the metabolic potential of the phototrophic purple bacterium Rhodopila globiformis DSM 161(T) from its draft genome sequence and evidence for a vanadium-dependent nitrogenase.</title>
        <authorList>
            <person name="Imhoff J.F."/>
            <person name="Rahn T."/>
            <person name="Kunzel S."/>
            <person name="Neulinger S.C."/>
        </authorList>
    </citation>
    <scope>NUCLEOTIDE SEQUENCE [LARGE SCALE GENOMIC DNA]</scope>
    <source>
        <strain evidence="2 3">DSM 16996</strain>
    </source>
</reference>
<dbReference type="OrthoDB" id="7678100at2"/>
<dbReference type="RefSeq" id="WP_104507708.1">
    <property type="nucleotide sequence ID" value="NZ_JACIGC010000001.1"/>
</dbReference>